<sequence>MSRASRRPKTGELSKFGIDLAVGGVSAAVSKTAVAPLERIKLLLQVQYSHKSIAAHNRYKGILDAFIRVPKEQGFLSFWRGNLTNVMRYFPTQALNFAFNDLYKSILLKDVDRSQNFWKYTSRSLASGGMAGSTTLCFVYPLDFIRTRLSVDVGTHKFNRDYTGFLDCFRKTVFTDGFFGLYRGFAISIQTYFLYRAVYFGMYDTIRLTVEKDKKNLSFFASFLIAQGVSIFSAYLTYPWDTVRRRMMIKGTLSTKRAFSAAKRIVVEEGVRGLFKGALANIFRTSGGALVMAVYEEIQKHL</sequence>
<accession>A0AAN8FMV9</accession>
<feature type="transmembrane region" description="Helical" evidence="10">
    <location>
        <begin position="219"/>
        <end position="238"/>
    </location>
</feature>
<keyword evidence="3 9" id="KW-0813">Transport</keyword>
<keyword evidence="5" id="KW-0677">Repeat</keyword>
<evidence type="ECO:0000256" key="9">
    <source>
        <dbReference type="RuleBase" id="RU000488"/>
    </source>
</evidence>
<feature type="repeat" description="Solcar" evidence="8">
    <location>
        <begin position="217"/>
        <end position="301"/>
    </location>
</feature>
<evidence type="ECO:0000256" key="3">
    <source>
        <dbReference type="ARBA" id="ARBA00022448"/>
    </source>
</evidence>
<evidence type="ECO:0000256" key="1">
    <source>
        <dbReference type="ARBA" id="ARBA00004141"/>
    </source>
</evidence>
<comment type="subunit">
    <text evidence="10">Monomer.</text>
</comment>
<dbReference type="Pfam" id="PF00153">
    <property type="entry name" value="Mito_carr"/>
    <property type="match status" value="3"/>
</dbReference>
<evidence type="ECO:0000256" key="5">
    <source>
        <dbReference type="ARBA" id="ARBA00022737"/>
    </source>
</evidence>
<dbReference type="PANTHER" id="PTHR45635">
    <property type="entry name" value="ADP,ATP CARRIER PROTEIN 1-RELATED-RELATED"/>
    <property type="match status" value="1"/>
</dbReference>
<reference evidence="11 12" key="1">
    <citation type="submission" date="2019-10" db="EMBL/GenBank/DDBJ databases">
        <title>Assembly and Annotation for the nematode Trichostrongylus colubriformis.</title>
        <authorList>
            <person name="Martin J."/>
        </authorList>
    </citation>
    <scope>NUCLEOTIDE SEQUENCE [LARGE SCALE GENOMIC DNA]</scope>
    <source>
        <strain evidence="11">G859</strain>
        <tissue evidence="11">Whole worm</tissue>
    </source>
</reference>
<dbReference type="AlphaFoldDB" id="A0AAN8FMV9"/>
<evidence type="ECO:0000313" key="11">
    <source>
        <dbReference type="EMBL" id="KAK5981120.1"/>
    </source>
</evidence>
<dbReference type="PRINTS" id="PR00927">
    <property type="entry name" value="ADPTRNSLCASE"/>
</dbReference>
<dbReference type="PROSITE" id="PS50920">
    <property type="entry name" value="SOLCAR"/>
    <property type="match status" value="3"/>
</dbReference>
<evidence type="ECO:0000256" key="4">
    <source>
        <dbReference type="ARBA" id="ARBA00022692"/>
    </source>
</evidence>
<dbReference type="GO" id="GO:1901029">
    <property type="term" value="P:negative regulation of mitochondrial outer membrane permeabilization involved in apoptotic signaling pathway"/>
    <property type="evidence" value="ECO:0007669"/>
    <property type="project" value="TreeGrafter"/>
</dbReference>
<dbReference type="GO" id="GO:0005743">
    <property type="term" value="C:mitochondrial inner membrane"/>
    <property type="evidence" value="ECO:0007669"/>
    <property type="project" value="InterPro"/>
</dbReference>
<dbReference type="PANTHER" id="PTHR45635:SF38">
    <property type="entry name" value="ADP_ATP TRANSLOCASE"/>
    <property type="match status" value="1"/>
</dbReference>
<dbReference type="PRINTS" id="PR00926">
    <property type="entry name" value="MITOCARRIER"/>
</dbReference>
<dbReference type="InterPro" id="IPR023395">
    <property type="entry name" value="MCP_dom_sf"/>
</dbReference>
<keyword evidence="4 8" id="KW-0812">Transmembrane</keyword>
<feature type="transmembrane region" description="Helical" evidence="10">
    <location>
        <begin position="180"/>
        <end position="199"/>
    </location>
</feature>
<dbReference type="Proteomes" id="UP001331761">
    <property type="component" value="Unassembled WGS sequence"/>
</dbReference>
<keyword evidence="6 10" id="KW-1133">Transmembrane helix</keyword>
<evidence type="ECO:0000256" key="7">
    <source>
        <dbReference type="ARBA" id="ARBA00023136"/>
    </source>
</evidence>
<comment type="similarity">
    <text evidence="2 9">Belongs to the mitochondrial carrier (TC 2.A.29) family.</text>
</comment>
<organism evidence="11 12">
    <name type="scientific">Trichostrongylus colubriformis</name>
    <name type="common">Black scour worm</name>
    <dbReference type="NCBI Taxonomy" id="6319"/>
    <lineage>
        <taxon>Eukaryota</taxon>
        <taxon>Metazoa</taxon>
        <taxon>Ecdysozoa</taxon>
        <taxon>Nematoda</taxon>
        <taxon>Chromadorea</taxon>
        <taxon>Rhabditida</taxon>
        <taxon>Rhabditina</taxon>
        <taxon>Rhabditomorpha</taxon>
        <taxon>Strongyloidea</taxon>
        <taxon>Trichostrongylidae</taxon>
        <taxon>Trichostrongylus</taxon>
    </lineage>
</organism>
<gene>
    <name evidence="11" type="ORF">GCK32_005396</name>
</gene>
<dbReference type="GO" id="GO:0005471">
    <property type="term" value="F:ATP:ADP antiporter activity"/>
    <property type="evidence" value="ECO:0007669"/>
    <property type="project" value="UniProtKB-UniRule"/>
</dbReference>
<protein>
    <recommendedName>
        <fullName evidence="10">ADP/ATP translocase</fullName>
    </recommendedName>
    <alternativeName>
        <fullName evidence="10">ADP,ATP carrier protein</fullName>
    </alternativeName>
</protein>
<name>A0AAN8FMV9_TRICO</name>
<keyword evidence="7 8" id="KW-0472">Membrane</keyword>
<proteinExistence type="inferred from homology"/>
<feature type="repeat" description="Solcar" evidence="8">
    <location>
        <begin position="14"/>
        <end position="106"/>
    </location>
</feature>
<dbReference type="Gene3D" id="1.50.40.10">
    <property type="entry name" value="Mitochondrial carrier domain"/>
    <property type="match status" value="1"/>
</dbReference>
<dbReference type="GO" id="GO:0140021">
    <property type="term" value="P:mitochondrial ADP transmembrane transport"/>
    <property type="evidence" value="ECO:0007669"/>
    <property type="project" value="InterPro"/>
</dbReference>
<comment type="caution">
    <text evidence="10">Lacks conserved residue(s) required for the propagation of feature annotation.</text>
</comment>
<evidence type="ECO:0000256" key="2">
    <source>
        <dbReference type="ARBA" id="ARBA00006375"/>
    </source>
</evidence>
<dbReference type="EMBL" id="WIXE01006635">
    <property type="protein sequence ID" value="KAK5981120.1"/>
    <property type="molecule type" value="Genomic_DNA"/>
</dbReference>
<comment type="function">
    <text evidence="10">Catalyzes the exchange of ADP and ATP across the membrane.</text>
</comment>
<evidence type="ECO:0000256" key="6">
    <source>
        <dbReference type="ARBA" id="ARBA00022989"/>
    </source>
</evidence>
<keyword evidence="12" id="KW-1185">Reference proteome</keyword>
<dbReference type="GO" id="GO:1990544">
    <property type="term" value="P:mitochondrial ATP transmembrane transport"/>
    <property type="evidence" value="ECO:0007669"/>
    <property type="project" value="InterPro"/>
</dbReference>
<evidence type="ECO:0000256" key="8">
    <source>
        <dbReference type="PROSITE-ProRule" id="PRU00282"/>
    </source>
</evidence>
<dbReference type="InterPro" id="IPR002067">
    <property type="entry name" value="MCP"/>
</dbReference>
<comment type="caution">
    <text evidence="11">The sequence shown here is derived from an EMBL/GenBank/DDBJ whole genome shotgun (WGS) entry which is preliminary data.</text>
</comment>
<dbReference type="SUPFAM" id="SSF103506">
    <property type="entry name" value="Mitochondrial carrier"/>
    <property type="match status" value="1"/>
</dbReference>
<evidence type="ECO:0000256" key="10">
    <source>
        <dbReference type="RuleBase" id="RU368008"/>
    </source>
</evidence>
<evidence type="ECO:0000313" key="12">
    <source>
        <dbReference type="Proteomes" id="UP001331761"/>
    </source>
</evidence>
<dbReference type="InterPro" id="IPR002113">
    <property type="entry name" value="ADT_euk_type"/>
</dbReference>
<dbReference type="InterPro" id="IPR018108">
    <property type="entry name" value="MCP_transmembrane"/>
</dbReference>
<comment type="subcellular location">
    <subcellularLocation>
        <location evidence="1 10">Membrane</location>
        <topology evidence="1 10">Multi-pass membrane protein</topology>
    </subcellularLocation>
</comment>
<feature type="repeat" description="Solcar" evidence="8">
    <location>
        <begin position="119"/>
        <end position="209"/>
    </location>
</feature>